<evidence type="ECO:0000313" key="1">
    <source>
        <dbReference type="EMBL" id="MCK1788936.1"/>
    </source>
</evidence>
<dbReference type="EMBL" id="JAKNRW010000001">
    <property type="protein sequence ID" value="MCK1788936.1"/>
    <property type="molecule type" value="Genomic_DNA"/>
</dbReference>
<dbReference type="Proteomes" id="UP001299876">
    <property type="component" value="Unassembled WGS sequence"/>
</dbReference>
<name>A0ABT0ETZ8_9PSED</name>
<organism evidence="1 2">
    <name type="scientific">Pseudomonas violetae</name>
    <dbReference type="NCBI Taxonomy" id="2915813"/>
    <lineage>
        <taxon>Bacteria</taxon>
        <taxon>Pseudomonadati</taxon>
        <taxon>Pseudomonadota</taxon>
        <taxon>Gammaproteobacteria</taxon>
        <taxon>Pseudomonadales</taxon>
        <taxon>Pseudomonadaceae</taxon>
        <taxon>Pseudomonas</taxon>
    </lineage>
</organism>
<comment type="caution">
    <text evidence="1">The sequence shown here is derived from an EMBL/GenBank/DDBJ whole genome shotgun (WGS) entry which is preliminary data.</text>
</comment>
<proteinExistence type="predicted"/>
<accession>A0ABT0ETZ8</accession>
<keyword evidence="2" id="KW-1185">Reference proteome</keyword>
<sequence>MTTTPALIPAAGLQFVNFAMERCIRVVTGNGEQCLPVDARQREELLEPIAMNACLNSSDHARLTLIKTEVAGVTYAALDTVEGELYGLAQNADSGNCSSFDSSCYGGVVWRVLGYLSDSPDNALELSSGNDEEGVRAILGAFQTLLTAGQRSATAPARIVMDLTDGALQGVYSHQAVEIITVSFDDEEDVSQEALEVKQSAGLPAAIWQHRDGGEPEMELFFAKAAKRFTVTA</sequence>
<protein>
    <submittedName>
        <fullName evidence="1">Uncharacterized protein</fullName>
    </submittedName>
</protein>
<dbReference type="RefSeq" id="WP_247286495.1">
    <property type="nucleotide sequence ID" value="NZ_JAKNRW010000001.1"/>
</dbReference>
<evidence type="ECO:0000313" key="2">
    <source>
        <dbReference type="Proteomes" id="UP001299876"/>
    </source>
</evidence>
<gene>
    <name evidence="1" type="ORF">L9059_01785</name>
</gene>
<reference evidence="1 2" key="1">
    <citation type="submission" date="2022-02" db="EMBL/GenBank/DDBJ databases">
        <title>Comparative genomics of the first Antarctic Pseudomonas spp. capable of biotransforming 2,4,6-Trinitrotoluene.</title>
        <authorList>
            <person name="Cabrera M.A."/>
            <person name="Marquez S.L."/>
            <person name="Perez-Donoso J.M."/>
        </authorList>
    </citation>
    <scope>NUCLEOTIDE SEQUENCE [LARGE SCALE GENOMIC DNA]</scope>
    <source>
        <strain evidence="1 2">TNT19</strain>
    </source>
</reference>